<dbReference type="PANTHER" id="PTHR30536:SF5">
    <property type="entry name" value="ALTRONATE DEHYDRATASE"/>
    <property type="match status" value="1"/>
</dbReference>
<dbReference type="InterPro" id="IPR052172">
    <property type="entry name" value="UxaA_altronate/galactarate_dh"/>
</dbReference>
<dbReference type="PANTHER" id="PTHR30536">
    <property type="entry name" value="ALTRONATE/GALACTARATE DEHYDRATASE"/>
    <property type="match status" value="1"/>
</dbReference>
<evidence type="ECO:0000313" key="3">
    <source>
        <dbReference type="EMBL" id="QQX53167.1"/>
    </source>
</evidence>
<evidence type="ECO:0000313" key="4">
    <source>
        <dbReference type="Proteomes" id="UP000596176"/>
    </source>
</evidence>
<dbReference type="RefSeq" id="WP_198404386.1">
    <property type="nucleotide sequence ID" value="NZ_CAMITN010000001.1"/>
</dbReference>
<dbReference type="Gene3D" id="2.30.130.110">
    <property type="match status" value="1"/>
</dbReference>
<dbReference type="GO" id="GO:0016787">
    <property type="term" value="F:hydrolase activity"/>
    <property type="evidence" value="ECO:0007669"/>
    <property type="project" value="UniProtKB-KW"/>
</dbReference>
<dbReference type="SMART" id="SM00858">
    <property type="entry name" value="SAF"/>
    <property type="match status" value="1"/>
</dbReference>
<keyword evidence="1" id="KW-0456">Lyase</keyword>
<proteinExistence type="predicted"/>
<sequence>MSQSKVLALKIMPCDSVATVLEDVHNGDVITVKDKSGNTQQITAGADIPFGHKIAVAKLSVGDEVLKYGESLGIATKGIVIGDYVHTHNLESQYGRGDINHGGQVIHTRASRY</sequence>
<name>A0A7U0N693_SERPR</name>
<evidence type="ECO:0000259" key="2">
    <source>
        <dbReference type="SMART" id="SM00858"/>
    </source>
</evidence>
<organism evidence="3 4">
    <name type="scientific">Serratia proteamaculans</name>
    <dbReference type="NCBI Taxonomy" id="28151"/>
    <lineage>
        <taxon>Bacteria</taxon>
        <taxon>Pseudomonadati</taxon>
        <taxon>Pseudomonadota</taxon>
        <taxon>Gammaproteobacteria</taxon>
        <taxon>Enterobacterales</taxon>
        <taxon>Yersiniaceae</taxon>
        <taxon>Serratia</taxon>
    </lineage>
</organism>
<dbReference type="EMBL" id="CP068391">
    <property type="protein sequence ID" value="QQX53167.1"/>
    <property type="molecule type" value="Genomic_DNA"/>
</dbReference>
<dbReference type="GO" id="GO:0016829">
    <property type="term" value="F:lyase activity"/>
    <property type="evidence" value="ECO:0007669"/>
    <property type="project" value="UniProtKB-KW"/>
</dbReference>
<feature type="domain" description="SAF" evidence="2">
    <location>
        <begin position="15"/>
        <end position="91"/>
    </location>
</feature>
<dbReference type="InterPro" id="IPR013974">
    <property type="entry name" value="SAF"/>
</dbReference>
<dbReference type="CDD" id="cd11613">
    <property type="entry name" value="SAF_AH_GD"/>
    <property type="match status" value="1"/>
</dbReference>
<dbReference type="InterPro" id="IPR044144">
    <property type="entry name" value="SAF_UxaA/GarD"/>
</dbReference>
<protein>
    <submittedName>
        <fullName evidence="3">UxaA family hydrolase</fullName>
    </submittedName>
</protein>
<gene>
    <name evidence="3" type="ORF">JKX24_23910</name>
</gene>
<reference evidence="3 4" key="1">
    <citation type="submission" date="2021-01" db="EMBL/GenBank/DDBJ databases">
        <title>Chromosome sequence of Serratia proteamaculans strain 94 rif-r, isolated from spoiled beef.</title>
        <authorList>
            <person name="Zaytseva Y.V."/>
            <person name="Iablokov S.N."/>
            <person name="Klyukina A."/>
        </authorList>
    </citation>
    <scope>NUCLEOTIDE SEQUENCE [LARGE SCALE GENOMIC DNA]</scope>
    <source>
        <strain evidence="3 4">94 rif-r</strain>
    </source>
</reference>
<accession>A0A7U0N693</accession>
<evidence type="ECO:0000256" key="1">
    <source>
        <dbReference type="ARBA" id="ARBA00023239"/>
    </source>
</evidence>
<dbReference type="Proteomes" id="UP000596176">
    <property type="component" value="Chromosome"/>
</dbReference>
<dbReference type="AlphaFoldDB" id="A0A7U0N693"/>
<dbReference type="GO" id="GO:0019698">
    <property type="term" value="P:D-galacturonate catabolic process"/>
    <property type="evidence" value="ECO:0007669"/>
    <property type="project" value="TreeGrafter"/>
</dbReference>
<keyword evidence="3" id="KW-0378">Hydrolase</keyword>